<accession>A0A2N7VSI3</accession>
<organism evidence="2 3">
    <name type="scientific">Trinickia dabaoshanensis</name>
    <dbReference type="NCBI Taxonomy" id="564714"/>
    <lineage>
        <taxon>Bacteria</taxon>
        <taxon>Pseudomonadati</taxon>
        <taxon>Pseudomonadota</taxon>
        <taxon>Betaproteobacteria</taxon>
        <taxon>Burkholderiales</taxon>
        <taxon>Burkholderiaceae</taxon>
        <taxon>Trinickia</taxon>
    </lineage>
</organism>
<dbReference type="Proteomes" id="UP000235616">
    <property type="component" value="Unassembled WGS sequence"/>
</dbReference>
<dbReference type="AlphaFoldDB" id="A0A2N7VSI3"/>
<reference evidence="2 3" key="1">
    <citation type="submission" date="2018-01" db="EMBL/GenBank/DDBJ databases">
        <title>Whole genome analyses suggest that Burkholderia sensu lato contains two further novel genera in the rhizoxinica-symbiotica group Mycetohabitans gen. nov., and Trinickia gen. nov.: implications for the evolution of diazotrophy and nodulation in the Burkholderiaceae.</title>
        <authorList>
            <person name="Estrada-de los Santos P."/>
            <person name="Palmer M."/>
            <person name="Chavez-Ramirez B."/>
            <person name="Beukes C."/>
            <person name="Steenkamp E.T."/>
            <person name="Hirsch A.M."/>
            <person name="Manyaka P."/>
            <person name="Maluk M."/>
            <person name="Lafos M."/>
            <person name="Crook M."/>
            <person name="Gross E."/>
            <person name="Simon M.F."/>
            <person name="Bueno dos Reis Junior F."/>
            <person name="Poole P.S."/>
            <person name="Venter S.N."/>
            <person name="James E.K."/>
        </authorList>
    </citation>
    <scope>NUCLEOTIDE SEQUENCE [LARGE SCALE GENOMIC DNA]</scope>
    <source>
        <strain evidence="2 3">GIMN1.004</strain>
    </source>
</reference>
<proteinExistence type="predicted"/>
<dbReference type="RefSeq" id="WP_102645612.1">
    <property type="nucleotide sequence ID" value="NZ_PNYA01000009.1"/>
</dbReference>
<name>A0A2N7VSI3_9BURK</name>
<gene>
    <name evidence="2" type="ORF">C0Z18_11900</name>
</gene>
<keyword evidence="3" id="KW-1185">Reference proteome</keyword>
<feature type="compositionally biased region" description="Pro residues" evidence="1">
    <location>
        <begin position="58"/>
        <end position="68"/>
    </location>
</feature>
<sequence>MNDLSQCAAGRSVWANALGAAGFSLGVLALGACAQNGMDDVKPTATTAYHSGEAVSPPSAPAPAPARE</sequence>
<dbReference type="EMBL" id="PNYA01000009">
    <property type="protein sequence ID" value="PMS20103.1"/>
    <property type="molecule type" value="Genomic_DNA"/>
</dbReference>
<comment type="caution">
    <text evidence="2">The sequence shown here is derived from an EMBL/GenBank/DDBJ whole genome shotgun (WGS) entry which is preliminary data.</text>
</comment>
<protein>
    <recommendedName>
        <fullName evidence="4">Lipoprotein</fullName>
    </recommendedName>
</protein>
<feature type="region of interest" description="Disordered" evidence="1">
    <location>
        <begin position="49"/>
        <end position="68"/>
    </location>
</feature>
<evidence type="ECO:0000313" key="2">
    <source>
        <dbReference type="EMBL" id="PMS20103.1"/>
    </source>
</evidence>
<evidence type="ECO:0000256" key="1">
    <source>
        <dbReference type="SAM" id="MobiDB-lite"/>
    </source>
</evidence>
<evidence type="ECO:0000313" key="3">
    <source>
        <dbReference type="Proteomes" id="UP000235616"/>
    </source>
</evidence>
<evidence type="ECO:0008006" key="4">
    <source>
        <dbReference type="Google" id="ProtNLM"/>
    </source>
</evidence>